<feature type="region of interest" description="Disordered" evidence="1">
    <location>
        <begin position="377"/>
        <end position="405"/>
    </location>
</feature>
<gene>
    <name evidence="3" type="ORF">AA0119_g12097</name>
</gene>
<evidence type="ECO:0000256" key="1">
    <source>
        <dbReference type="SAM" id="MobiDB-lite"/>
    </source>
</evidence>
<name>A0ABY0FU29_9PLEO</name>
<dbReference type="PROSITE" id="PS50822">
    <property type="entry name" value="PIWI"/>
    <property type="match status" value="1"/>
</dbReference>
<dbReference type="SUPFAM" id="SSF53098">
    <property type="entry name" value="Ribonuclease H-like"/>
    <property type="match status" value="1"/>
</dbReference>
<dbReference type="Pfam" id="PF16486">
    <property type="entry name" value="ArgoN"/>
    <property type="match status" value="1"/>
</dbReference>
<feature type="domain" description="Piwi" evidence="2">
    <location>
        <begin position="631"/>
        <end position="949"/>
    </location>
</feature>
<feature type="compositionally biased region" description="Basic and acidic residues" evidence="1">
    <location>
        <begin position="41"/>
        <end position="64"/>
    </location>
</feature>
<proteinExistence type="predicted"/>
<dbReference type="Pfam" id="PF02171">
    <property type="entry name" value="Piwi"/>
    <property type="match status" value="1"/>
</dbReference>
<organism evidence="3 4">
    <name type="scientific">Alternaria tenuissima</name>
    <dbReference type="NCBI Taxonomy" id="119927"/>
    <lineage>
        <taxon>Eukaryota</taxon>
        <taxon>Fungi</taxon>
        <taxon>Dikarya</taxon>
        <taxon>Ascomycota</taxon>
        <taxon>Pezizomycotina</taxon>
        <taxon>Dothideomycetes</taxon>
        <taxon>Pleosporomycetidae</taxon>
        <taxon>Pleosporales</taxon>
        <taxon>Pleosporineae</taxon>
        <taxon>Pleosporaceae</taxon>
        <taxon>Alternaria</taxon>
        <taxon>Alternaria sect. Alternaria</taxon>
        <taxon>Alternaria alternata complex</taxon>
    </lineage>
</organism>
<dbReference type="SMART" id="SM01163">
    <property type="entry name" value="DUF1785"/>
    <property type="match status" value="1"/>
</dbReference>
<sequence length="994" mass="109866">MSGNPSRGRGRGRGRGDSNVPFHPRGGGTGPRGDFGAPQGDRGRGRGDFDKEVERIENKSAVEAKKKRPSETNPQRPGYGTGGKQVILWTNYFNLYSQKDLELYRYGVAIATDSRGKIPVGKRARRIIQLLLEEHFLPYGHNIVTDFKSNLISRYEIDLEKDEYKVTYRSEEEDAVDPNAMQYRCHIQFTGSLTLSELINHLTSTQAGLMFGSKDEIIQALNIVLGHHPKAQSTVATIAANRHFDMNARAQERMSLGAGLQVIRGFFMSVRAATARVLVNVQVKNMAFYDEGPLDKIMIAFMAANGPNRVNLLKFMKKLSIDVTHIKKTNSRGQRIPRLRTIQGFATKDDGRRQDHPPMVSQFGAGAKDVQFFLDNSAGTSSNKPAAPAGGGGKKGKKGVKAGPAPPSAGRYISIFDFFKETHNIVVKDTTLPVINVATKENPSYLPVDVCEVRPGQPAGTKLSSSQTQQMIRFAVRRPINNAQSIVTSGGRLLGFEPTNPTLNAFDINVPPKLITVPGRVLGVPAIKYSGTSVAMPRFGSWNMQSVTFVTKSDLPSWTYLRISLDGRSPWRSDQDFTAKVNEFQDKLRELGITVNNYMQGLHISPNSQQLESQIDHWIHRFAINQNRPKLILVIVPDAAMTLVYNRVKYICDVKEGILNVCVLESKFSRANAQYLANVGLKFNLKLGGRNHSLDPSKLGFVGQKKTIVVGIDVTHPSPGSSSRAPSVAGIVASVDEWLGQWPAEIRIQPARQEMVADLDTMFKSRLLLWRDRHRVLPENILVYRDGVSEGQYDIVLNQELPALRAACKAVYPAPDTKAGKPRITIIIVGKRHNTRFYPSNKEEADRGGNPLNGTIVDRGVTEARNWDFFLQAHAAIQGTARPAHYYVVYDQIFRDLKVPAQFATAADALEDLTHNMCYLFGRATKAVSICPPAYYADLVCRRARCYLSGLFDPSPLSSPDASSVGTGVAGVAQSPDTNQVTIHTMVKNAMFYV</sequence>
<dbReference type="CDD" id="cd02846">
    <property type="entry name" value="PAZ_argonaute_like"/>
    <property type="match status" value="1"/>
</dbReference>
<feature type="region of interest" description="Disordered" evidence="1">
    <location>
        <begin position="1"/>
        <end position="81"/>
    </location>
</feature>
<accession>A0ABY0FU29</accession>
<dbReference type="InterPro" id="IPR003165">
    <property type="entry name" value="Piwi"/>
</dbReference>
<dbReference type="SMART" id="SM00950">
    <property type="entry name" value="Piwi"/>
    <property type="match status" value="1"/>
</dbReference>
<dbReference type="Pfam" id="PF16488">
    <property type="entry name" value="ArgoL2"/>
    <property type="match status" value="1"/>
</dbReference>
<dbReference type="InterPro" id="IPR036397">
    <property type="entry name" value="RNaseH_sf"/>
</dbReference>
<evidence type="ECO:0000259" key="2">
    <source>
        <dbReference type="PROSITE" id="PS50822"/>
    </source>
</evidence>
<dbReference type="Gene3D" id="3.40.50.2300">
    <property type="match status" value="1"/>
</dbReference>
<evidence type="ECO:0000313" key="3">
    <source>
        <dbReference type="EMBL" id="RYN88158.1"/>
    </source>
</evidence>
<dbReference type="CDD" id="cd04657">
    <property type="entry name" value="Piwi_ago-like"/>
    <property type="match status" value="1"/>
</dbReference>
<dbReference type="InterPro" id="IPR032472">
    <property type="entry name" value="ArgoL2"/>
</dbReference>
<dbReference type="InterPro" id="IPR032474">
    <property type="entry name" value="Argonaute_N"/>
</dbReference>
<dbReference type="Gene3D" id="3.30.420.10">
    <property type="entry name" value="Ribonuclease H-like superfamily/Ribonuclease H"/>
    <property type="match status" value="1"/>
</dbReference>
<protein>
    <recommendedName>
        <fullName evidence="2">Piwi domain-containing protein</fullName>
    </recommendedName>
</protein>
<reference evidence="4" key="1">
    <citation type="journal article" date="2019" name="bioRxiv">
        <title>Genomics, evolutionary history and diagnostics of the Alternaria alternata species group including apple and Asian pear pathotypes.</title>
        <authorList>
            <person name="Armitage A.D."/>
            <person name="Cockerton H.M."/>
            <person name="Sreenivasaprasad S."/>
            <person name="Woodhall J.W."/>
            <person name="Lane C.R."/>
            <person name="Harrison R.J."/>
            <person name="Clarkson J.P."/>
        </authorList>
    </citation>
    <scope>NUCLEOTIDE SEQUENCE [LARGE SCALE GENOMIC DNA]</scope>
    <source>
        <strain evidence="4">FERA 635</strain>
    </source>
</reference>
<evidence type="ECO:0000313" key="4">
    <source>
        <dbReference type="Proteomes" id="UP000293195"/>
    </source>
</evidence>
<keyword evidence="4" id="KW-1185">Reference proteome</keyword>
<dbReference type="Pfam" id="PF02170">
    <property type="entry name" value="PAZ"/>
    <property type="match status" value="1"/>
</dbReference>
<dbReference type="SUPFAM" id="SSF101690">
    <property type="entry name" value="PAZ domain"/>
    <property type="match status" value="1"/>
</dbReference>
<dbReference type="InterPro" id="IPR045246">
    <property type="entry name" value="Piwi_ago-like"/>
</dbReference>
<dbReference type="InterPro" id="IPR003100">
    <property type="entry name" value="PAZ_dom"/>
</dbReference>
<dbReference type="InterPro" id="IPR014811">
    <property type="entry name" value="ArgoL1"/>
</dbReference>
<dbReference type="InterPro" id="IPR012337">
    <property type="entry name" value="RNaseH-like_sf"/>
</dbReference>
<comment type="caution">
    <text evidence="3">The sequence shown here is derived from an EMBL/GenBank/DDBJ whole genome shotgun (WGS) entry which is preliminary data.</text>
</comment>
<dbReference type="Gene3D" id="2.170.260.10">
    <property type="entry name" value="paz domain"/>
    <property type="match status" value="1"/>
</dbReference>
<dbReference type="InterPro" id="IPR036085">
    <property type="entry name" value="PAZ_dom_sf"/>
</dbReference>
<dbReference type="EMBL" id="PDXF01000106">
    <property type="protein sequence ID" value="RYN88158.1"/>
    <property type="molecule type" value="Genomic_DNA"/>
</dbReference>
<dbReference type="Pfam" id="PF08699">
    <property type="entry name" value="ArgoL1"/>
    <property type="match status" value="1"/>
</dbReference>
<dbReference type="PANTHER" id="PTHR22891">
    <property type="entry name" value="EUKARYOTIC TRANSLATION INITIATION FACTOR 2C"/>
    <property type="match status" value="1"/>
</dbReference>
<dbReference type="Proteomes" id="UP000293195">
    <property type="component" value="Unassembled WGS sequence"/>
</dbReference>